<dbReference type="EMBL" id="MN740943">
    <property type="protein sequence ID" value="QHU18978.1"/>
    <property type="molecule type" value="Genomic_DNA"/>
</dbReference>
<name>A0A6C0KRM4_9ZZZZ</name>
<reference evidence="2" key="1">
    <citation type="journal article" date="2020" name="Nature">
        <title>Giant virus diversity and host interactions through global metagenomics.</title>
        <authorList>
            <person name="Schulz F."/>
            <person name="Roux S."/>
            <person name="Paez-Espino D."/>
            <person name="Jungbluth S."/>
            <person name="Walsh D.A."/>
            <person name="Denef V.J."/>
            <person name="McMahon K.D."/>
            <person name="Konstantinidis K.T."/>
            <person name="Eloe-Fadrosh E.A."/>
            <person name="Kyrpides N.C."/>
            <person name="Woyke T."/>
        </authorList>
    </citation>
    <scope>NUCLEOTIDE SEQUENCE</scope>
    <source>
        <strain evidence="2">GVMAG-S-3300013014-104</strain>
    </source>
</reference>
<dbReference type="AlphaFoldDB" id="A0A6C0KRM4"/>
<accession>A0A6C0KRM4</accession>
<evidence type="ECO:0000256" key="1">
    <source>
        <dbReference type="SAM" id="MobiDB-lite"/>
    </source>
</evidence>
<organism evidence="2">
    <name type="scientific">viral metagenome</name>
    <dbReference type="NCBI Taxonomy" id="1070528"/>
    <lineage>
        <taxon>unclassified sequences</taxon>
        <taxon>metagenomes</taxon>
        <taxon>organismal metagenomes</taxon>
    </lineage>
</organism>
<proteinExistence type="predicted"/>
<sequence>MDSETENIFNNKIQENGLNFYLFPAGFQLFKASKYINSSKPEITFEQNTPYFFGLKNMNPKYISSYEKEYGVIFEYQIITPYKLLALDDQSNLSILYSAAPDNIKKILEKNYGFIENSNLEIKRDSEAESDREFSKYLCKLGFQGYAISKMATSFQGTFHPELLICNTNGIKFVNQITSKEKMMKILEDAKLKKLADDIKLQRNNRRRERLNNDDHFDNSPNKFRRGISFNLDNMDLDGGSIKKFKKRSKKAKKSSIIKRKRKLKTKRKKYF</sequence>
<evidence type="ECO:0000313" key="2">
    <source>
        <dbReference type="EMBL" id="QHU18978.1"/>
    </source>
</evidence>
<protein>
    <submittedName>
        <fullName evidence="2">Uncharacterized protein</fullName>
    </submittedName>
</protein>
<feature type="region of interest" description="Disordered" evidence="1">
    <location>
        <begin position="243"/>
        <end position="272"/>
    </location>
</feature>